<dbReference type="GO" id="GO:0070646">
    <property type="term" value="P:protein modification by small protein removal"/>
    <property type="evidence" value="ECO:0007669"/>
    <property type="project" value="TreeGrafter"/>
</dbReference>
<dbReference type="InterPro" id="IPR016024">
    <property type="entry name" value="ARM-type_fold"/>
</dbReference>
<evidence type="ECO:0000313" key="7">
    <source>
        <dbReference type="EMBL" id="LAC26877.1"/>
    </source>
</evidence>
<dbReference type="InterPro" id="IPR013535">
    <property type="entry name" value="PUL_dom"/>
</dbReference>
<dbReference type="PANTHER" id="PTHR12378">
    <property type="entry name" value="DESUMOYLATING ISOPEPTIDASE"/>
    <property type="match status" value="1"/>
</dbReference>
<dbReference type="InterPro" id="IPR011989">
    <property type="entry name" value="ARM-like"/>
</dbReference>
<comment type="similarity">
    <text evidence="1">Belongs to the DeSI family.</text>
</comment>
<feature type="compositionally biased region" description="Low complexity" evidence="4">
    <location>
        <begin position="174"/>
        <end position="195"/>
    </location>
</feature>
<keyword evidence="2" id="KW-0645">Protease</keyword>
<dbReference type="Pfam" id="PF05903">
    <property type="entry name" value="Peptidase_C97"/>
    <property type="match status" value="1"/>
</dbReference>
<evidence type="ECO:0000256" key="1">
    <source>
        <dbReference type="ARBA" id="ARBA00008140"/>
    </source>
</evidence>
<dbReference type="GO" id="GO:0006508">
    <property type="term" value="P:proteolysis"/>
    <property type="evidence" value="ECO:0007669"/>
    <property type="project" value="UniProtKB-KW"/>
</dbReference>
<dbReference type="PROSITE" id="PS51396">
    <property type="entry name" value="PUL"/>
    <property type="match status" value="1"/>
</dbReference>
<protein>
    <submittedName>
        <fullName evidence="7">Desumoylating isopeptidase 1</fullName>
    </submittedName>
</protein>
<keyword evidence="3" id="KW-0378">Hydrolase</keyword>
<reference evidence="7" key="1">
    <citation type="submission" date="2017-11" db="EMBL/GenBank/DDBJ databases">
        <title>The sensing device of the deep-sea amphipod.</title>
        <authorList>
            <person name="Kobayashi H."/>
            <person name="Nagahama T."/>
            <person name="Arai W."/>
            <person name="Sasagawa Y."/>
            <person name="Umeda M."/>
            <person name="Hayashi T."/>
            <person name="Nikaido I."/>
            <person name="Watanabe H."/>
            <person name="Oguri K."/>
            <person name="Kitazato H."/>
            <person name="Fujioka K."/>
            <person name="Kido Y."/>
            <person name="Takami H."/>
        </authorList>
    </citation>
    <scope>NUCLEOTIDE SEQUENCE</scope>
    <source>
        <tissue evidence="7">Whole body</tissue>
    </source>
</reference>
<feature type="compositionally biased region" description="Low complexity" evidence="4">
    <location>
        <begin position="206"/>
        <end position="220"/>
    </location>
</feature>
<dbReference type="Gene3D" id="3.90.1720.30">
    <property type="entry name" value="PPPDE domains"/>
    <property type="match status" value="1"/>
</dbReference>
<dbReference type="SUPFAM" id="SSF48371">
    <property type="entry name" value="ARM repeat"/>
    <property type="match status" value="1"/>
</dbReference>
<evidence type="ECO:0000256" key="4">
    <source>
        <dbReference type="SAM" id="MobiDB-lite"/>
    </source>
</evidence>
<evidence type="ECO:0000256" key="2">
    <source>
        <dbReference type="ARBA" id="ARBA00022670"/>
    </source>
</evidence>
<sequence length="519" mass="56909">MASEDEEEKVLLHVYDLTHGMAAQYSEAFLGRKIEGLWHTGIVVFGKEYFYGGGIQCCNPGCSMAGQPSQVIPMGKTSIPVSIFREFCQEISPRYTPETYSLLSHNCNNFTSEACQFLTGEDIPSWITGLPAEVLSTPLGAMIRPIIEGFERSMKQSLGSGASDWAPIVGGDESSSIADSSSSSASSSSAPPADASRSEPGPIIDSDPQSLSASIQSSDSFRTIAQQQTEEKQKQSHHPHTKMKLYSISEKPLLNGDDKASDYVKLILGRKVKRDIGFSKTDVVTMKSIVQLLKQPESEQASKKVIDLLERILSSWPANQLGSVVALLRLLLIRPDINHHFSSVDGGLPIIYSVISTAGLDEDRETDEVIPPSLQMLVLCALSNLFAPCSRNVSDLARDEFIFNAALIGLTAQDNVAVRSRASSLLFNCAIFMPKRNEDEVIQVATTLSDHINHEKAKAPRYRQLMTLLHLMYRNSEVVELLIALDFKISTNSNEVAMSPKINLVIVDVNKILESLDDL</sequence>
<evidence type="ECO:0000259" key="5">
    <source>
        <dbReference type="PROSITE" id="PS51396"/>
    </source>
</evidence>
<feature type="domain" description="PPPDE" evidence="6">
    <location>
        <begin position="8"/>
        <end position="148"/>
    </location>
</feature>
<evidence type="ECO:0000259" key="6">
    <source>
        <dbReference type="PROSITE" id="PS51858"/>
    </source>
</evidence>
<organism evidence="7">
    <name type="scientific">Hirondellea gigas</name>
    <dbReference type="NCBI Taxonomy" id="1518452"/>
    <lineage>
        <taxon>Eukaryota</taxon>
        <taxon>Metazoa</taxon>
        <taxon>Ecdysozoa</taxon>
        <taxon>Arthropoda</taxon>
        <taxon>Crustacea</taxon>
        <taxon>Multicrustacea</taxon>
        <taxon>Malacostraca</taxon>
        <taxon>Eumalacostraca</taxon>
        <taxon>Peracarida</taxon>
        <taxon>Amphipoda</taxon>
        <taxon>Amphilochidea</taxon>
        <taxon>Lysianassida</taxon>
        <taxon>Lysianassidira</taxon>
        <taxon>Lysianassoidea</taxon>
        <taxon>Lysianassidae</taxon>
        <taxon>Hirondellea</taxon>
    </lineage>
</organism>
<dbReference type="InterPro" id="IPR042266">
    <property type="entry name" value="PPPDE_sf"/>
</dbReference>
<dbReference type="PROSITE" id="PS51858">
    <property type="entry name" value="PPPDE"/>
    <property type="match status" value="1"/>
</dbReference>
<dbReference type="Pfam" id="PF08324">
    <property type="entry name" value="PUL"/>
    <property type="match status" value="1"/>
</dbReference>
<dbReference type="EMBL" id="IACT01007764">
    <property type="protein sequence ID" value="LAC26877.1"/>
    <property type="molecule type" value="mRNA"/>
</dbReference>
<dbReference type="SMART" id="SM01179">
    <property type="entry name" value="DUF862"/>
    <property type="match status" value="1"/>
</dbReference>
<evidence type="ECO:0000256" key="3">
    <source>
        <dbReference type="ARBA" id="ARBA00022801"/>
    </source>
</evidence>
<dbReference type="PANTHER" id="PTHR12378:SF7">
    <property type="entry name" value="DESUMOYLATING ISOPEPTIDASE 1"/>
    <property type="match status" value="1"/>
</dbReference>
<proteinExistence type="evidence at transcript level"/>
<feature type="domain" description="PUL" evidence="5">
    <location>
        <begin position="236"/>
        <end position="512"/>
    </location>
</feature>
<accession>A0A6A7G6U8</accession>
<dbReference type="GO" id="GO:0008233">
    <property type="term" value="F:peptidase activity"/>
    <property type="evidence" value="ECO:0007669"/>
    <property type="project" value="UniProtKB-KW"/>
</dbReference>
<dbReference type="InterPro" id="IPR008580">
    <property type="entry name" value="PPPDE_dom"/>
</dbReference>
<name>A0A6A7G6U8_9CRUS</name>
<feature type="region of interest" description="Disordered" evidence="4">
    <location>
        <begin position="164"/>
        <end position="242"/>
    </location>
</feature>
<dbReference type="Gene3D" id="1.25.10.10">
    <property type="entry name" value="Leucine-rich Repeat Variant"/>
    <property type="match status" value="1"/>
</dbReference>
<dbReference type="AlphaFoldDB" id="A0A6A7G6U8"/>